<protein>
    <submittedName>
        <fullName evidence="1">Uncharacterized protein</fullName>
    </submittedName>
</protein>
<name>A0A9N9LTV9_9HELO</name>
<sequence>MTEPPRRLSPITNPDDLKFYKFPRPLKEILENPINGYEMARVTCPHTNESATMTAELAGAILTAIKENSGVKIQQPSDDEDEKDWGCPLTKPDAFIAVGRYKNVMKEDDDIISGWAHMNAACRYAKKSRQLGILRRDEEDLVAEIMEEQTGRVIERLEVETKSHRARISNPIKNFEQMEYEYVREYLENFERKKMVLSRDEAKLKKVRADIRELGEAPLRFVPVFEYIPGNEEFEE</sequence>
<gene>
    <name evidence="1" type="ORF">HYALB_00007784</name>
</gene>
<proteinExistence type="predicted"/>
<evidence type="ECO:0000313" key="2">
    <source>
        <dbReference type="Proteomes" id="UP000701801"/>
    </source>
</evidence>
<evidence type="ECO:0000313" key="1">
    <source>
        <dbReference type="EMBL" id="CAG8977451.1"/>
    </source>
</evidence>
<accession>A0A9N9LTV9</accession>
<dbReference type="AlphaFoldDB" id="A0A9N9LTV9"/>
<comment type="caution">
    <text evidence="1">The sequence shown here is derived from an EMBL/GenBank/DDBJ whole genome shotgun (WGS) entry which is preliminary data.</text>
</comment>
<dbReference type="EMBL" id="CAJVRM010000218">
    <property type="protein sequence ID" value="CAG8977451.1"/>
    <property type="molecule type" value="Genomic_DNA"/>
</dbReference>
<reference evidence="1" key="1">
    <citation type="submission" date="2021-07" db="EMBL/GenBank/DDBJ databases">
        <authorList>
            <person name="Durling M."/>
        </authorList>
    </citation>
    <scope>NUCLEOTIDE SEQUENCE</scope>
</reference>
<organism evidence="1 2">
    <name type="scientific">Hymenoscyphus albidus</name>
    <dbReference type="NCBI Taxonomy" id="595503"/>
    <lineage>
        <taxon>Eukaryota</taxon>
        <taxon>Fungi</taxon>
        <taxon>Dikarya</taxon>
        <taxon>Ascomycota</taxon>
        <taxon>Pezizomycotina</taxon>
        <taxon>Leotiomycetes</taxon>
        <taxon>Helotiales</taxon>
        <taxon>Helotiaceae</taxon>
        <taxon>Hymenoscyphus</taxon>
    </lineage>
</organism>
<keyword evidence="2" id="KW-1185">Reference proteome</keyword>
<dbReference type="Proteomes" id="UP000701801">
    <property type="component" value="Unassembled WGS sequence"/>
</dbReference>
<dbReference type="OrthoDB" id="10274385at2759"/>